<evidence type="ECO:0000256" key="6">
    <source>
        <dbReference type="ARBA" id="ARBA00025911"/>
    </source>
</evidence>
<evidence type="ECO:0000256" key="8">
    <source>
        <dbReference type="ARBA" id="ARBA00059992"/>
    </source>
</evidence>
<feature type="compositionally biased region" description="Polar residues" evidence="9">
    <location>
        <begin position="180"/>
        <end position="193"/>
    </location>
</feature>
<evidence type="ECO:0000256" key="5">
    <source>
        <dbReference type="ARBA" id="ARBA00023242"/>
    </source>
</evidence>
<keyword evidence="2" id="KW-0805">Transcription regulation</keyword>
<dbReference type="CDD" id="cd22908">
    <property type="entry name" value="HFD_NFYC-like"/>
    <property type="match status" value="1"/>
</dbReference>
<gene>
    <name evidence="11" type="ORF">BUALT_Bualt05G0058400</name>
</gene>
<dbReference type="GO" id="GO:0000981">
    <property type="term" value="F:DNA-binding transcription factor activity, RNA polymerase II-specific"/>
    <property type="evidence" value="ECO:0007669"/>
    <property type="project" value="TreeGrafter"/>
</dbReference>
<dbReference type="InterPro" id="IPR009072">
    <property type="entry name" value="Histone-fold"/>
</dbReference>
<feature type="region of interest" description="Disordered" evidence="9">
    <location>
        <begin position="171"/>
        <end position="193"/>
    </location>
</feature>
<dbReference type="GO" id="GO:0000978">
    <property type="term" value="F:RNA polymerase II cis-regulatory region sequence-specific DNA binding"/>
    <property type="evidence" value="ECO:0007669"/>
    <property type="project" value="TreeGrafter"/>
</dbReference>
<protein>
    <recommendedName>
        <fullName evidence="10">Transcription factor CBF/NF-Y/archaeal histone domain-containing protein</fullName>
    </recommendedName>
</protein>
<keyword evidence="4" id="KW-0804">Transcription</keyword>
<comment type="subcellular location">
    <subcellularLocation>
        <location evidence="1">Nucleus</location>
    </subcellularLocation>
</comment>
<keyword evidence="3" id="KW-0238">DNA-binding</keyword>
<keyword evidence="12" id="KW-1185">Reference proteome</keyword>
<evidence type="ECO:0000259" key="10">
    <source>
        <dbReference type="Pfam" id="PF00808"/>
    </source>
</evidence>
<evidence type="ECO:0000256" key="4">
    <source>
        <dbReference type="ARBA" id="ARBA00023163"/>
    </source>
</evidence>
<feature type="domain" description="Transcription factor CBF/NF-Y/archaeal histone" evidence="10">
    <location>
        <begin position="23"/>
        <end position="87"/>
    </location>
</feature>
<evidence type="ECO:0000313" key="11">
    <source>
        <dbReference type="EMBL" id="KAG8382261.1"/>
    </source>
</evidence>
<proteinExistence type="inferred from homology"/>
<comment type="similarity">
    <text evidence="7">Belongs to the NFYC/HAP5 subunit family.</text>
</comment>
<evidence type="ECO:0000256" key="2">
    <source>
        <dbReference type="ARBA" id="ARBA00023015"/>
    </source>
</evidence>
<evidence type="ECO:0000256" key="3">
    <source>
        <dbReference type="ARBA" id="ARBA00023125"/>
    </source>
</evidence>
<comment type="function">
    <text evidence="8">Stimulates the transcription of various genes by recognizing and binding to a CCAAT motif in promoters.</text>
</comment>
<dbReference type="SUPFAM" id="SSF47113">
    <property type="entry name" value="Histone-fold"/>
    <property type="match status" value="1"/>
</dbReference>
<sequence length="472" mass="52817">MRQPGAYSKLLSGGISSKTGPHSLPLARIKKIMKKSGDDVKMISGEAPIVFSKACELFIEELTKRAWVITVEGKRRTVHKEDVASAVITTDVFDFLVNLVSHDQNPTISLEKLNDILEWYYKTSLVHESILRACGLSAANVNPVNDIGMVTRKARMSRKLIDEQEAAKKAAAAAAAREQGGTTPSQPRRSSIQIIEPDDPQINQASALSPMMVVCAIVKKEGDHRLALAPYHQFILLPLLLPRKLLLLQSFHLELALCIHQLTLNSAHHKDNYSSSERELVDYNEQVTAKLKTIEEDRAKAGSLQSELNTICKSLDIEKAKTTKLHRCMANEIGVKEFISSPNFAAKLHDARLNGVKDFVRSTQFDDIIISRAIDDQRDGFYKAIDYLKQIGGFNVGVIPEEFERDYVNMDLLRPSLTPDDESEYTNFPEFNNIVRSLGFEPDEGRVSTSFQRELDATAGRLDEPQPDSRDR</sequence>
<dbReference type="Pfam" id="PF00808">
    <property type="entry name" value="CBFD_NFYB_HMF"/>
    <property type="match status" value="1"/>
</dbReference>
<reference evidence="11" key="1">
    <citation type="submission" date="2019-10" db="EMBL/GenBank/DDBJ databases">
        <authorList>
            <person name="Zhang R."/>
            <person name="Pan Y."/>
            <person name="Wang J."/>
            <person name="Ma R."/>
            <person name="Yu S."/>
        </authorList>
    </citation>
    <scope>NUCLEOTIDE SEQUENCE</scope>
    <source>
        <strain evidence="11">LA-IB0</strain>
        <tissue evidence="11">Leaf</tissue>
    </source>
</reference>
<dbReference type="InterPro" id="IPR003958">
    <property type="entry name" value="CBFA_NFYB_domain"/>
</dbReference>
<comment type="subunit">
    <text evidence="6">Heterotrimeric transcription factor composed of three components, NF-YA, NF-YB and NF-YC. NF-YB and NF-YC must interact and dimerize for NF-YA association and DNA binding.</text>
</comment>
<dbReference type="PANTHER" id="PTHR10252:SF41">
    <property type="entry name" value="HAP5 SUBUNIT OF HAP COMPLEX"/>
    <property type="match status" value="1"/>
</dbReference>
<evidence type="ECO:0000313" key="12">
    <source>
        <dbReference type="Proteomes" id="UP000826271"/>
    </source>
</evidence>
<name>A0AAV6XNY2_9LAMI</name>
<evidence type="ECO:0000256" key="9">
    <source>
        <dbReference type="SAM" id="MobiDB-lite"/>
    </source>
</evidence>
<dbReference type="GO" id="GO:0005634">
    <property type="term" value="C:nucleus"/>
    <property type="evidence" value="ECO:0007669"/>
    <property type="project" value="UniProtKB-SubCell"/>
</dbReference>
<feature type="compositionally biased region" description="Basic and acidic residues" evidence="9">
    <location>
        <begin position="453"/>
        <end position="472"/>
    </location>
</feature>
<dbReference type="Proteomes" id="UP000826271">
    <property type="component" value="Unassembled WGS sequence"/>
</dbReference>
<comment type="caution">
    <text evidence="11">The sequence shown here is derived from an EMBL/GenBank/DDBJ whole genome shotgun (WGS) entry which is preliminary data.</text>
</comment>
<evidence type="ECO:0000256" key="1">
    <source>
        <dbReference type="ARBA" id="ARBA00004123"/>
    </source>
</evidence>
<dbReference type="GO" id="GO:0046982">
    <property type="term" value="F:protein heterodimerization activity"/>
    <property type="evidence" value="ECO:0007669"/>
    <property type="project" value="InterPro"/>
</dbReference>
<accession>A0AAV6XNY2</accession>
<dbReference type="InterPro" id="IPR050568">
    <property type="entry name" value="Transcr_DNA_Rep_Reg"/>
</dbReference>
<dbReference type="PANTHER" id="PTHR10252">
    <property type="entry name" value="HISTONE-LIKE TRANSCRIPTION FACTOR CCAAT-RELATED"/>
    <property type="match status" value="1"/>
</dbReference>
<keyword evidence="5" id="KW-0539">Nucleus</keyword>
<organism evidence="11 12">
    <name type="scientific">Buddleja alternifolia</name>
    <dbReference type="NCBI Taxonomy" id="168488"/>
    <lineage>
        <taxon>Eukaryota</taxon>
        <taxon>Viridiplantae</taxon>
        <taxon>Streptophyta</taxon>
        <taxon>Embryophyta</taxon>
        <taxon>Tracheophyta</taxon>
        <taxon>Spermatophyta</taxon>
        <taxon>Magnoliopsida</taxon>
        <taxon>eudicotyledons</taxon>
        <taxon>Gunneridae</taxon>
        <taxon>Pentapetalae</taxon>
        <taxon>asterids</taxon>
        <taxon>lamiids</taxon>
        <taxon>Lamiales</taxon>
        <taxon>Scrophulariaceae</taxon>
        <taxon>Buddlejeae</taxon>
        <taxon>Buddleja</taxon>
    </lineage>
</organism>
<feature type="region of interest" description="Disordered" evidence="9">
    <location>
        <begin position="444"/>
        <end position="472"/>
    </location>
</feature>
<evidence type="ECO:0000256" key="7">
    <source>
        <dbReference type="ARBA" id="ARBA00038129"/>
    </source>
</evidence>
<dbReference type="EMBL" id="WHWC01000005">
    <property type="protein sequence ID" value="KAG8382261.1"/>
    <property type="molecule type" value="Genomic_DNA"/>
</dbReference>
<dbReference type="Gene3D" id="1.10.20.10">
    <property type="entry name" value="Histone, subunit A"/>
    <property type="match status" value="1"/>
</dbReference>
<dbReference type="FunFam" id="1.10.20.10:FF:000062">
    <property type="entry name" value="Nuclear transcription factor Y subunit C"/>
    <property type="match status" value="1"/>
</dbReference>
<dbReference type="AlphaFoldDB" id="A0AAV6XNY2"/>